<accession>C7N507</accession>
<dbReference type="RefSeq" id="WP_012798096.1">
    <property type="nucleotide sequence ID" value="NC_013165.1"/>
</dbReference>
<feature type="domain" description="BAAT/Acyl-CoA thioester hydrolase C-terminal" evidence="1">
    <location>
        <begin position="75"/>
        <end position="257"/>
    </location>
</feature>
<name>C7N507_SLAHD</name>
<evidence type="ECO:0000259" key="1">
    <source>
        <dbReference type="Pfam" id="PF08840"/>
    </source>
</evidence>
<dbReference type="InterPro" id="IPR029058">
    <property type="entry name" value="AB_hydrolase_fold"/>
</dbReference>
<keyword evidence="2" id="KW-0378">Hydrolase</keyword>
<dbReference type="KEGG" id="shi:Shel_09520"/>
<dbReference type="eggNOG" id="COG1073">
    <property type="taxonomic scope" value="Bacteria"/>
</dbReference>
<dbReference type="Proteomes" id="UP000002026">
    <property type="component" value="Chromosome"/>
</dbReference>
<dbReference type="Gene3D" id="3.40.50.1820">
    <property type="entry name" value="alpha/beta hydrolase"/>
    <property type="match status" value="1"/>
</dbReference>
<dbReference type="STRING" id="471855.Shel_09520"/>
<evidence type="ECO:0000313" key="2">
    <source>
        <dbReference type="EMBL" id="ACV21992.1"/>
    </source>
</evidence>
<proteinExistence type="predicted"/>
<evidence type="ECO:0000313" key="3">
    <source>
        <dbReference type="Proteomes" id="UP000002026"/>
    </source>
</evidence>
<gene>
    <name evidence="2" type="ordered locus">Shel_09520</name>
</gene>
<reference evidence="2 3" key="1">
    <citation type="journal article" date="2009" name="Stand. Genomic Sci.">
        <title>Complete genome sequence of Slackia heliotrinireducens type strain (RHS 1).</title>
        <authorList>
            <person name="Pukall R."/>
            <person name="Lapidus A."/>
            <person name="Nolan M."/>
            <person name="Copeland A."/>
            <person name="Glavina Del Rio T."/>
            <person name="Lucas S."/>
            <person name="Chen F."/>
            <person name="Tice H."/>
            <person name="Cheng J.F."/>
            <person name="Chertkov O."/>
            <person name="Bruce D."/>
            <person name="Goodwin L."/>
            <person name="Kuske C."/>
            <person name="Brettin T."/>
            <person name="Detter J.C."/>
            <person name="Han C."/>
            <person name="Pitluck S."/>
            <person name="Pati A."/>
            <person name="Mavrommatis K."/>
            <person name="Ivanova N."/>
            <person name="Ovchinnikova G."/>
            <person name="Chen A."/>
            <person name="Palaniappan K."/>
            <person name="Schneider S."/>
            <person name="Rohde M."/>
            <person name="Chain P."/>
            <person name="D'haeseleer P."/>
            <person name="Goker M."/>
            <person name="Bristow J."/>
            <person name="Eisen J.A."/>
            <person name="Markowitz V."/>
            <person name="Kyrpides N.C."/>
            <person name="Klenk H.P."/>
            <person name="Hugenholtz P."/>
        </authorList>
    </citation>
    <scope>NUCLEOTIDE SEQUENCE [LARGE SCALE GENOMIC DNA]</scope>
    <source>
        <strain evidence="3">ATCC 29202 / DSM 20476 / NCTC 11029 / RHS 1</strain>
    </source>
</reference>
<dbReference type="EMBL" id="CP001684">
    <property type="protein sequence ID" value="ACV21992.1"/>
    <property type="molecule type" value="Genomic_DNA"/>
</dbReference>
<dbReference type="Pfam" id="PF08840">
    <property type="entry name" value="BAAT_C"/>
    <property type="match status" value="1"/>
</dbReference>
<dbReference type="HOGENOM" id="CLU_896421_0_0_11"/>
<organism evidence="2 3">
    <name type="scientific">Slackia heliotrinireducens (strain ATCC 29202 / DSM 20476 / NCTC 11029 / RHS 1)</name>
    <name type="common">Peptococcus heliotrinreducens</name>
    <dbReference type="NCBI Taxonomy" id="471855"/>
    <lineage>
        <taxon>Bacteria</taxon>
        <taxon>Bacillati</taxon>
        <taxon>Actinomycetota</taxon>
        <taxon>Coriobacteriia</taxon>
        <taxon>Eggerthellales</taxon>
        <taxon>Eggerthellaceae</taxon>
        <taxon>Slackia</taxon>
    </lineage>
</organism>
<dbReference type="SUPFAM" id="SSF53474">
    <property type="entry name" value="alpha/beta-Hydrolases"/>
    <property type="match status" value="1"/>
</dbReference>
<dbReference type="InterPro" id="IPR014940">
    <property type="entry name" value="BAAT_C"/>
</dbReference>
<dbReference type="AlphaFoldDB" id="C7N507"/>
<dbReference type="GO" id="GO:0016787">
    <property type="term" value="F:hydrolase activity"/>
    <property type="evidence" value="ECO:0007669"/>
    <property type="project" value="UniProtKB-KW"/>
</dbReference>
<sequence>MNAQHCTVAEEGFYGTYYPLEQAGSKAVIGMIGDDPDDYMARCAVKWLHGLGIPVVTMSPEKKDYGHHSYPVERVESAVAFLKSHGFEKIGVVGASTTGMLALVAASLIPDITLTIALTPPDFVMEGFYRDGLDGMTERPGDFESSLTWRGEQLPFLPYAYRHPEYWQNIQAESKKRKDMVVSRPLFDESERRHPVQEDERIKVENIHGHIVFVGAEDDVLWDTCTYIRRMEARLAERPHTCSWESHLFEHGTHFVFPEGMVKTMLPIGFDFLLTRIFREAKGYTKECRQARIDIDRSIRRAIEQW</sequence>
<protein>
    <submittedName>
        <fullName evidence="2">Acyl-CoA thioester hydrolase family protein</fullName>
    </submittedName>
</protein>
<keyword evidence="3" id="KW-1185">Reference proteome</keyword>